<protein>
    <submittedName>
        <fullName evidence="2">Erythromycin esterase family protein</fullName>
    </submittedName>
</protein>
<organism evidence="2 3">
    <name type="scientific">Flavobacterium flabelliforme</name>
    <dbReference type="NCBI Taxonomy" id="2816119"/>
    <lineage>
        <taxon>Bacteria</taxon>
        <taxon>Pseudomonadati</taxon>
        <taxon>Bacteroidota</taxon>
        <taxon>Flavobacteriia</taxon>
        <taxon>Flavobacteriales</taxon>
        <taxon>Flavobacteriaceae</taxon>
        <taxon>Flavobacterium</taxon>
    </lineage>
</organism>
<evidence type="ECO:0000313" key="3">
    <source>
        <dbReference type="Proteomes" id="UP000674217"/>
    </source>
</evidence>
<comment type="caution">
    <text evidence="2">The sequence shown here is derived from an EMBL/GenBank/DDBJ whole genome shotgun (WGS) entry which is preliminary data.</text>
</comment>
<evidence type="ECO:0000256" key="1">
    <source>
        <dbReference type="SAM" id="SignalP"/>
    </source>
</evidence>
<name>A0ABS5CPM5_9FLAO</name>
<accession>A0ABS5CPM5</accession>
<dbReference type="Gene3D" id="1.20.1440.30">
    <property type="entry name" value="Biosynthetic Protein domain"/>
    <property type="match status" value="1"/>
</dbReference>
<dbReference type="PANTHER" id="PTHR31299">
    <property type="entry name" value="ESTERASE, PUTATIVE (AFU_ORTHOLOGUE AFUA_1G05850)-RELATED"/>
    <property type="match status" value="1"/>
</dbReference>
<keyword evidence="1" id="KW-0732">Signal</keyword>
<gene>
    <name evidence="2" type="ORF">J3S90_02030</name>
</gene>
<dbReference type="EMBL" id="JAGFBU010000001">
    <property type="protein sequence ID" value="MBP4140577.1"/>
    <property type="molecule type" value="Genomic_DNA"/>
</dbReference>
<dbReference type="SUPFAM" id="SSF159501">
    <property type="entry name" value="EreA/ChaN-like"/>
    <property type="match status" value="1"/>
</dbReference>
<evidence type="ECO:0000313" key="2">
    <source>
        <dbReference type="EMBL" id="MBP4140577.1"/>
    </source>
</evidence>
<dbReference type="Gene3D" id="3.30.1870.10">
    <property type="entry name" value="EreA-like, domain 2"/>
    <property type="match status" value="1"/>
</dbReference>
<proteinExistence type="predicted"/>
<dbReference type="RefSeq" id="WP_210644399.1">
    <property type="nucleotide sequence ID" value="NZ_JAGFBU010000001.1"/>
</dbReference>
<reference evidence="2 3" key="1">
    <citation type="submission" date="2021-03" db="EMBL/GenBank/DDBJ databases">
        <title>Flavobacterium Flabelliformis Sp. Nov. And Flavobacterium Geliluteum Sp. Nov., Two Novel Multidrug Resistant Psychrophilic Species Isolated From Antarctica.</title>
        <authorList>
            <person name="Kralova S."/>
            <person name="Busse H.J."/>
            <person name="Bezdicek M."/>
            <person name="Nykrynova M."/>
            <person name="Kroupova E."/>
            <person name="Krsek D."/>
            <person name="Sedlacek I."/>
        </authorList>
    </citation>
    <scope>NUCLEOTIDE SEQUENCE [LARGE SCALE GENOMIC DNA]</scope>
    <source>
        <strain evidence="2 3">P4023</strain>
    </source>
</reference>
<dbReference type="InterPro" id="IPR052036">
    <property type="entry name" value="Hydrolase/PRTase-associated"/>
</dbReference>
<dbReference type="Pfam" id="PF05139">
    <property type="entry name" value="Erythro_esteras"/>
    <property type="match status" value="1"/>
</dbReference>
<dbReference type="PANTHER" id="PTHR31299:SF0">
    <property type="entry name" value="ESTERASE, PUTATIVE (AFU_ORTHOLOGUE AFUA_1G05850)-RELATED"/>
    <property type="match status" value="1"/>
</dbReference>
<sequence length="416" mass="48654">MKKNIVTLILIIFCNSCLFSQNNAIVKAINENAFQLNNSDPNIDIDKDAKLDSIFNKVRIFGFGEATHGTKEFFNLKFKFFKYLVKNQGVRNFAIEASYANCIAINNYIKGQKNDPKELLKNIGFWIWNTQEVLELIEWMKKFNVDKIQSNQINFYGIDIMDCSNSAKIISEHLTENLYENKTQYLDILSFYTIKNNTKYLNKNILKNHLIVMNELKEILKSSEVKNKELYISLQNSIIQYINFRIDYRQEIRDKEMSENINQILHFNGNESKIFIWAHNFHIKKNNITYTNDFAMGHFLKEKYGNEYYSLGFDFATGAFNAYSIKNKKIEIFSITEPMTKTSSKLFNESSFDSFFLDFNSISKIDILNNYITSKVNYRGIGSTFNPKMVENEKLKDAYDGIIFVKQTQASTLLLR</sequence>
<dbReference type="Gene3D" id="3.40.1660.10">
    <property type="entry name" value="EreA-like (biosynthetic domain)"/>
    <property type="match status" value="1"/>
</dbReference>
<dbReference type="CDD" id="cd14728">
    <property type="entry name" value="Ere-like"/>
    <property type="match status" value="1"/>
</dbReference>
<feature type="signal peptide" evidence="1">
    <location>
        <begin position="1"/>
        <end position="24"/>
    </location>
</feature>
<keyword evidence="3" id="KW-1185">Reference proteome</keyword>
<dbReference type="Proteomes" id="UP000674217">
    <property type="component" value="Unassembled WGS sequence"/>
</dbReference>
<dbReference type="InterPro" id="IPR007815">
    <property type="entry name" value="Emycin_Estase"/>
</dbReference>
<feature type="chain" id="PRO_5046937162" evidence="1">
    <location>
        <begin position="25"/>
        <end position="416"/>
    </location>
</feature>